<feature type="compositionally biased region" description="Polar residues" evidence="1">
    <location>
        <begin position="96"/>
        <end position="105"/>
    </location>
</feature>
<feature type="transmembrane region" description="Helical" evidence="2">
    <location>
        <begin position="562"/>
        <end position="581"/>
    </location>
</feature>
<dbReference type="VEuPathDB" id="TriTrypDB:TcIL3000_3_2490"/>
<feature type="region of interest" description="Disordered" evidence="1">
    <location>
        <begin position="1"/>
        <end position="72"/>
    </location>
</feature>
<gene>
    <name evidence="3" type="ORF">TCIL3000_3_2490</name>
</gene>
<keyword evidence="2" id="KW-1133">Transmembrane helix</keyword>
<feature type="compositionally biased region" description="Basic and acidic residues" evidence="1">
    <location>
        <begin position="1"/>
        <end position="10"/>
    </location>
</feature>
<feature type="compositionally biased region" description="Basic and acidic residues" evidence="1">
    <location>
        <begin position="773"/>
        <end position="785"/>
    </location>
</feature>
<feature type="transmembrane region" description="Helical" evidence="2">
    <location>
        <begin position="322"/>
        <end position="340"/>
    </location>
</feature>
<feature type="non-terminal residue" evidence="3">
    <location>
        <position position="970"/>
    </location>
</feature>
<dbReference type="EMBL" id="HE575316">
    <property type="protein sequence ID" value="CCC89816.1"/>
    <property type="molecule type" value="Genomic_DNA"/>
</dbReference>
<evidence type="ECO:0000256" key="1">
    <source>
        <dbReference type="SAM" id="MobiDB-lite"/>
    </source>
</evidence>
<feature type="transmembrane region" description="Helical" evidence="2">
    <location>
        <begin position="526"/>
        <end position="550"/>
    </location>
</feature>
<reference evidence="3" key="1">
    <citation type="journal article" date="2012" name="Proc. Natl. Acad. Sci. U.S.A.">
        <title>Antigenic diversity is generated by distinct evolutionary mechanisms in African trypanosome species.</title>
        <authorList>
            <person name="Jackson A.P."/>
            <person name="Berry A."/>
            <person name="Aslett M."/>
            <person name="Allison H.C."/>
            <person name="Burton P."/>
            <person name="Vavrova-Anderson J."/>
            <person name="Brown R."/>
            <person name="Browne H."/>
            <person name="Corton N."/>
            <person name="Hauser H."/>
            <person name="Gamble J."/>
            <person name="Gilderthorp R."/>
            <person name="Marcello L."/>
            <person name="McQuillan J."/>
            <person name="Otto T.D."/>
            <person name="Quail M.A."/>
            <person name="Sanders M.J."/>
            <person name="van Tonder A."/>
            <person name="Ginger M.L."/>
            <person name="Field M.C."/>
            <person name="Barry J.D."/>
            <person name="Hertz-Fowler C."/>
            <person name="Berriman M."/>
        </authorList>
    </citation>
    <scope>NUCLEOTIDE SEQUENCE</scope>
    <source>
        <strain evidence="3">IL3000</strain>
    </source>
</reference>
<evidence type="ECO:0000256" key="2">
    <source>
        <dbReference type="SAM" id="Phobius"/>
    </source>
</evidence>
<feature type="compositionally biased region" description="Polar residues" evidence="1">
    <location>
        <begin position="52"/>
        <end position="65"/>
    </location>
</feature>
<organism evidence="3">
    <name type="scientific">Trypanosoma congolense (strain IL3000)</name>
    <dbReference type="NCBI Taxonomy" id="1068625"/>
    <lineage>
        <taxon>Eukaryota</taxon>
        <taxon>Discoba</taxon>
        <taxon>Euglenozoa</taxon>
        <taxon>Kinetoplastea</taxon>
        <taxon>Metakinetoplastina</taxon>
        <taxon>Trypanosomatida</taxon>
        <taxon>Trypanosomatidae</taxon>
        <taxon>Trypanosoma</taxon>
        <taxon>Nannomonas</taxon>
    </lineage>
</organism>
<feature type="region of interest" description="Disordered" evidence="1">
    <location>
        <begin position="96"/>
        <end position="115"/>
    </location>
</feature>
<name>G0UKB1_TRYCI</name>
<feature type="transmembrane region" description="Helical" evidence="2">
    <location>
        <begin position="352"/>
        <end position="374"/>
    </location>
</feature>
<keyword evidence="2" id="KW-0812">Transmembrane</keyword>
<evidence type="ECO:0000313" key="3">
    <source>
        <dbReference type="EMBL" id="CCC89816.1"/>
    </source>
</evidence>
<protein>
    <submittedName>
        <fullName evidence="3">Uncharacterized protein TCIL3000_3_2490</fullName>
    </submittedName>
</protein>
<dbReference type="AlphaFoldDB" id="G0UKB1"/>
<feature type="transmembrane region" description="Helical" evidence="2">
    <location>
        <begin position="444"/>
        <end position="466"/>
    </location>
</feature>
<accession>G0UKB1</accession>
<feature type="transmembrane region" description="Helical" evidence="2">
    <location>
        <begin position="389"/>
        <end position="409"/>
    </location>
</feature>
<keyword evidence="2" id="KW-0472">Membrane</keyword>
<proteinExistence type="predicted"/>
<feature type="region of interest" description="Disordered" evidence="1">
    <location>
        <begin position="733"/>
        <end position="807"/>
    </location>
</feature>
<feature type="compositionally biased region" description="Polar residues" evidence="1">
    <location>
        <begin position="14"/>
        <end position="27"/>
    </location>
</feature>
<feature type="transmembrane region" description="Helical" evidence="2">
    <location>
        <begin position="486"/>
        <end position="505"/>
    </location>
</feature>
<sequence length="970" mass="108868">MPEPVDRPIDQQEETSPTGSVSSSKRNNSLRDGPRFFSPAPVCPIPLAQDPGNASATPTLTTATDPSHLRTKRTRIKRSIPRAPRRSLLMETEPFLNSGNRTLQGPSKRFHTTPGLSQDGVELQIEGLSPFVCRTMMFLWYAALVIATALQPLDFLSWRLLNVCGEDAPDLREYEQWNSSCVTKEPMNGSHDLYTVRWDGGPYPMDINDHMLRFRNLVLSLRSPNDWTESHPHVRTFTVRVAIPFVVEAGNLTSLPLRITCDRSSERCRHADIVPNAVLNTTGVGTVSLTLHDVPGSIARRIEESSVGILLQRRAYSIGVLAWRYTFLVISLLHFMRFTVNKKYTIGIYEQAWVVALQIVFIWYLNPLAALYISVNPSPLPLNFLEFHVPWWFMAMLVSFMFSVITASMPRTLSTGRKYTGSRMSIEGIRDYFCRCRNIYDPPLWTKLVAVSFIIVAVVLDVVVAWRRNAVALYKHEEGWGIADYILGAHLIFGGLVCCAMLYHISRNIGKKSYLDSRPQQLACRVFILMFVTAIVFNIYQFIMFATFYLSIPGMSAWQPLIQLPALMVWTVLVNSMTLIYTTRRRSGMVPVHPRDTRWKLMVWPDTWYRWLARHGGSMYIFHSEKEETIFNWNQLNFRLRQRCAREKKNPNTTLLRGSTELAETAESVVRGADDQLAGARDTWPHASLNDSHSVAWGGFRDLFFDDDNKVLNMDMTSTCYLPRSVDSGAADALRRGEAPSASLGRSSLGGFSAPPRDLREECARISPTPSQLRERDGNGEKPPPHEPQAGTTPGMMLEPPDVIESQMDPNDEAALRDDENSVNPHPGSRFERALQRARGALGAFVRGAERNLITRPVHAFEQAETYLSDVIQQSMHGPLYLPFFNLETSIDCFNMSLEAYNVLWRPDEKPCQEKVGSSCFCVSSAVDAPAGVHSTAANGPDAATHVGGGPHEENVPNAFNNHAAVDGGI</sequence>